<reference evidence="1 2" key="1">
    <citation type="journal article" date="2013" name="Mar. Genomics">
        <title>Expression of sulfatases in Rhodopirellula baltica and the diversity of sulfatases in the genus Rhodopirellula.</title>
        <authorList>
            <person name="Wegner C.E."/>
            <person name="Richter-Heitmann T."/>
            <person name="Klindworth A."/>
            <person name="Klockow C."/>
            <person name="Richter M."/>
            <person name="Achstetter T."/>
            <person name="Glockner F.O."/>
            <person name="Harder J."/>
        </authorList>
    </citation>
    <scope>NUCLEOTIDE SEQUENCE [LARGE SCALE GENOMIC DNA]</scope>
    <source>
        <strain evidence="1 2">SM1</strain>
    </source>
</reference>
<dbReference type="RefSeq" id="WP_008698256.1">
    <property type="nucleotide sequence ID" value="NZ_ANOG01000507.1"/>
</dbReference>
<dbReference type="Proteomes" id="UP000011991">
    <property type="component" value="Unassembled WGS sequence"/>
</dbReference>
<dbReference type="PATRIC" id="fig|1265738.3.peg.3520"/>
<accession>M5S059</accession>
<evidence type="ECO:0000313" key="1">
    <source>
        <dbReference type="EMBL" id="EMI19559.1"/>
    </source>
</evidence>
<proteinExistence type="predicted"/>
<keyword evidence="2" id="KW-1185">Reference proteome</keyword>
<evidence type="ECO:0000313" key="2">
    <source>
        <dbReference type="Proteomes" id="UP000011991"/>
    </source>
</evidence>
<comment type="caution">
    <text evidence="1">The sequence shown here is derived from an EMBL/GenBank/DDBJ whole genome shotgun (WGS) entry which is preliminary data.</text>
</comment>
<protein>
    <submittedName>
        <fullName evidence="1">Uncharacterized protein</fullName>
    </submittedName>
</protein>
<dbReference type="EMBL" id="ANOG01000507">
    <property type="protein sequence ID" value="EMI19559.1"/>
    <property type="molecule type" value="Genomic_DNA"/>
</dbReference>
<name>M5S059_9BACT</name>
<gene>
    <name evidence="1" type="ORF">RMSM_03519</name>
</gene>
<dbReference type="AlphaFoldDB" id="M5S059"/>
<organism evidence="1 2">
    <name type="scientific">Rhodopirellula maiorica SM1</name>
    <dbReference type="NCBI Taxonomy" id="1265738"/>
    <lineage>
        <taxon>Bacteria</taxon>
        <taxon>Pseudomonadati</taxon>
        <taxon>Planctomycetota</taxon>
        <taxon>Planctomycetia</taxon>
        <taxon>Pirellulales</taxon>
        <taxon>Pirellulaceae</taxon>
        <taxon>Novipirellula</taxon>
    </lineage>
</organism>
<sequence>MNEITRIDATEISTNKIVEDALAMMREKLSDAADIIQAANGAGLDYKREPTIEIITQPDGTVIKRVTCLEEISLDPV</sequence>